<dbReference type="Pfam" id="PF00892">
    <property type="entry name" value="EamA"/>
    <property type="match status" value="1"/>
</dbReference>
<evidence type="ECO:0000256" key="1">
    <source>
        <dbReference type="SAM" id="Phobius"/>
    </source>
</evidence>
<feature type="domain" description="EamA" evidence="2">
    <location>
        <begin position="7"/>
        <end position="140"/>
    </location>
</feature>
<dbReference type="InterPro" id="IPR000620">
    <property type="entry name" value="EamA_dom"/>
</dbReference>
<evidence type="ECO:0000313" key="3">
    <source>
        <dbReference type="EMBL" id="PJA15010.1"/>
    </source>
</evidence>
<keyword evidence="1" id="KW-0812">Transmembrane</keyword>
<organism evidence="3 4">
    <name type="scientific">Candidatus Dojkabacteria bacterium CG_4_10_14_0_2_um_filter_Dojkabacteria_WS6_41_15</name>
    <dbReference type="NCBI Taxonomy" id="2014249"/>
    <lineage>
        <taxon>Bacteria</taxon>
        <taxon>Candidatus Dojkabacteria</taxon>
    </lineage>
</organism>
<accession>A0A2M7W2K3</accession>
<dbReference type="SUPFAM" id="SSF103481">
    <property type="entry name" value="Multidrug resistance efflux transporter EmrE"/>
    <property type="match status" value="1"/>
</dbReference>
<feature type="transmembrane region" description="Helical" evidence="1">
    <location>
        <begin position="33"/>
        <end position="55"/>
    </location>
</feature>
<keyword evidence="1" id="KW-0472">Membrane</keyword>
<dbReference type="AlphaFoldDB" id="A0A2M7W2K3"/>
<feature type="transmembrane region" description="Helical" evidence="1">
    <location>
        <begin position="96"/>
        <end position="114"/>
    </location>
</feature>
<gene>
    <name evidence="3" type="ORF">COX64_01310</name>
</gene>
<feature type="transmembrane region" description="Helical" evidence="1">
    <location>
        <begin position="67"/>
        <end position="90"/>
    </location>
</feature>
<evidence type="ECO:0000259" key="2">
    <source>
        <dbReference type="Pfam" id="PF00892"/>
    </source>
</evidence>
<feature type="transmembrane region" description="Helical" evidence="1">
    <location>
        <begin position="155"/>
        <end position="174"/>
    </location>
</feature>
<name>A0A2M7W2K3_9BACT</name>
<evidence type="ECO:0000313" key="4">
    <source>
        <dbReference type="Proteomes" id="UP000228952"/>
    </source>
</evidence>
<comment type="caution">
    <text evidence="3">The sequence shown here is derived from an EMBL/GenBank/DDBJ whole genome shotgun (WGS) entry which is preliminary data.</text>
</comment>
<reference evidence="4" key="1">
    <citation type="submission" date="2017-09" db="EMBL/GenBank/DDBJ databases">
        <title>Depth-based differentiation of microbial function through sediment-hosted aquifers and enrichment of novel symbionts in the deep terrestrial subsurface.</title>
        <authorList>
            <person name="Probst A.J."/>
            <person name="Ladd B."/>
            <person name="Jarett J.K."/>
            <person name="Geller-Mcgrath D.E."/>
            <person name="Sieber C.M.K."/>
            <person name="Emerson J.B."/>
            <person name="Anantharaman K."/>
            <person name="Thomas B.C."/>
            <person name="Malmstrom R."/>
            <person name="Stieglmeier M."/>
            <person name="Klingl A."/>
            <person name="Woyke T."/>
            <person name="Ryan C.M."/>
            <person name="Banfield J.F."/>
        </authorList>
    </citation>
    <scope>NUCLEOTIDE SEQUENCE [LARGE SCALE GENOMIC DNA]</scope>
</reference>
<dbReference type="GO" id="GO:0016020">
    <property type="term" value="C:membrane"/>
    <property type="evidence" value="ECO:0007669"/>
    <property type="project" value="InterPro"/>
</dbReference>
<keyword evidence="1" id="KW-1133">Transmembrane helix</keyword>
<proteinExistence type="predicted"/>
<protein>
    <recommendedName>
        <fullName evidence="2">EamA domain-containing protein</fullName>
    </recommendedName>
</protein>
<sequence length="177" mass="19501">MRLSPFVAMLLYCTSFAVYLTIQQKLLNMGMSPIYLNTLCYTFAGIFLCAYLFFRNRSAFVIKSKKGLAYGIVIAIVVSIFADMLVLYGLRVGTPITWSLLVCSAPLVTYLLAIPLLKEPLTGRKFLVVVLSILGATLVIYLPGTGIDLKHGAPYFIGAVCFFGIANNLSQLAFKYI</sequence>
<dbReference type="EMBL" id="PFQB01000030">
    <property type="protein sequence ID" value="PJA15010.1"/>
    <property type="molecule type" value="Genomic_DNA"/>
</dbReference>
<dbReference type="InterPro" id="IPR037185">
    <property type="entry name" value="EmrE-like"/>
</dbReference>
<feature type="transmembrane region" description="Helical" evidence="1">
    <location>
        <begin position="126"/>
        <end position="143"/>
    </location>
</feature>
<dbReference type="Proteomes" id="UP000228952">
    <property type="component" value="Unassembled WGS sequence"/>
</dbReference>